<dbReference type="Pfam" id="PF00582">
    <property type="entry name" value="Usp"/>
    <property type="match status" value="1"/>
</dbReference>
<comment type="similarity">
    <text evidence="1">Belongs to the universal stress protein A family.</text>
</comment>
<dbReference type="InterPro" id="IPR006015">
    <property type="entry name" value="Universal_stress_UspA"/>
</dbReference>
<dbReference type="OrthoDB" id="105697at2157"/>
<name>A0A2A2H3T5_METBR</name>
<dbReference type="AlphaFoldDB" id="A0A2A2H3T5"/>
<evidence type="ECO:0000256" key="1">
    <source>
        <dbReference type="ARBA" id="ARBA00008791"/>
    </source>
</evidence>
<dbReference type="Proteomes" id="UP000217784">
    <property type="component" value="Unassembled WGS sequence"/>
</dbReference>
<accession>A0A2A2H3T5</accession>
<dbReference type="SUPFAM" id="SSF52402">
    <property type="entry name" value="Adenine nucleotide alpha hydrolases-like"/>
    <property type="match status" value="1"/>
</dbReference>
<protein>
    <submittedName>
        <fullName evidence="3">Universal stress protein UspA</fullName>
    </submittedName>
</protein>
<dbReference type="InterPro" id="IPR006016">
    <property type="entry name" value="UspA"/>
</dbReference>
<dbReference type="PANTHER" id="PTHR46268">
    <property type="entry name" value="STRESS RESPONSE PROTEIN NHAX"/>
    <property type="match status" value="1"/>
</dbReference>
<dbReference type="InterPro" id="IPR014729">
    <property type="entry name" value="Rossmann-like_a/b/a_fold"/>
</dbReference>
<feature type="domain" description="UspA" evidence="2">
    <location>
        <begin position="1"/>
        <end position="148"/>
    </location>
</feature>
<evidence type="ECO:0000313" key="4">
    <source>
        <dbReference type="Proteomes" id="UP000217784"/>
    </source>
</evidence>
<organism evidence="3 4">
    <name type="scientific">Methanobacterium bryantii</name>
    <dbReference type="NCBI Taxonomy" id="2161"/>
    <lineage>
        <taxon>Archaea</taxon>
        <taxon>Methanobacteriati</taxon>
        <taxon>Methanobacteriota</taxon>
        <taxon>Methanomada group</taxon>
        <taxon>Methanobacteria</taxon>
        <taxon>Methanobacteriales</taxon>
        <taxon>Methanobacteriaceae</taxon>
        <taxon>Methanobacterium</taxon>
    </lineage>
</organism>
<gene>
    <name evidence="3" type="ORF">ASJ80_03290</name>
</gene>
<dbReference type="EMBL" id="LMVM01000033">
    <property type="protein sequence ID" value="PAV04052.1"/>
    <property type="molecule type" value="Genomic_DNA"/>
</dbReference>
<reference evidence="3 4" key="1">
    <citation type="journal article" date="2017" name="BMC Genomics">
        <title>Genomic analysis of methanogenic archaea reveals a shift towards energy conservation.</title>
        <authorList>
            <person name="Gilmore S.P."/>
            <person name="Henske J.K."/>
            <person name="Sexton J.A."/>
            <person name="Solomon K.V."/>
            <person name="Seppala S."/>
            <person name="Yoo J.I."/>
            <person name="Huyett L.M."/>
            <person name="Pressman A."/>
            <person name="Cogan J.Z."/>
            <person name="Kivenson V."/>
            <person name="Peng X."/>
            <person name="Tan Y."/>
            <person name="Valentine D.L."/>
            <person name="O'Malley M.A."/>
        </authorList>
    </citation>
    <scope>NUCLEOTIDE SEQUENCE [LARGE SCALE GENOMIC DNA]</scope>
    <source>
        <strain evidence="3 4">M.o.H.</strain>
    </source>
</reference>
<evidence type="ECO:0000313" key="3">
    <source>
        <dbReference type="EMBL" id="PAV04052.1"/>
    </source>
</evidence>
<keyword evidence="4" id="KW-1185">Reference proteome</keyword>
<dbReference type="Gene3D" id="3.40.50.620">
    <property type="entry name" value="HUPs"/>
    <property type="match status" value="1"/>
</dbReference>
<dbReference type="PANTHER" id="PTHR46268:SF6">
    <property type="entry name" value="UNIVERSAL STRESS PROTEIN UP12"/>
    <property type="match status" value="1"/>
</dbReference>
<evidence type="ECO:0000259" key="2">
    <source>
        <dbReference type="Pfam" id="PF00582"/>
    </source>
</evidence>
<dbReference type="PRINTS" id="PR01438">
    <property type="entry name" value="UNVRSLSTRESS"/>
</dbReference>
<sequence length="148" mass="16439">MYKKILLPTDGSESSKRAGEHAISLADVTGADIIVLNVIDVNYLQPSYLPSFREDLEKELRNEGKRAIAGFKKDLEDSQCKGMCKNIEFISKIDEGKPHEVILETMDNEDVDVVIMGASGKHGLDRVLLGSTTERVIRETKRPVLVVP</sequence>
<comment type="caution">
    <text evidence="3">The sequence shown here is derived from an EMBL/GenBank/DDBJ whole genome shotgun (WGS) entry which is preliminary data.</text>
</comment>
<dbReference type="CDD" id="cd00293">
    <property type="entry name" value="USP-like"/>
    <property type="match status" value="1"/>
</dbReference>
<proteinExistence type="inferred from homology"/>